<reference evidence="5" key="2">
    <citation type="submission" date="2025-08" db="UniProtKB">
        <authorList>
            <consortium name="Ensembl"/>
        </authorList>
    </citation>
    <scope>IDENTIFICATION</scope>
</reference>
<feature type="region of interest" description="Disordered" evidence="4">
    <location>
        <begin position="164"/>
        <end position="194"/>
    </location>
</feature>
<keyword evidence="3" id="KW-0206">Cytoskeleton</keyword>
<dbReference type="Pfam" id="PF13516">
    <property type="entry name" value="LRR_6"/>
    <property type="match status" value="5"/>
</dbReference>
<dbReference type="SUPFAM" id="SSF52047">
    <property type="entry name" value="RNI-like"/>
    <property type="match status" value="1"/>
</dbReference>
<evidence type="ECO:0000256" key="3">
    <source>
        <dbReference type="ARBA" id="ARBA00023212"/>
    </source>
</evidence>
<evidence type="ECO:0008006" key="7">
    <source>
        <dbReference type="Google" id="ProtNLM"/>
    </source>
</evidence>
<evidence type="ECO:0000313" key="6">
    <source>
        <dbReference type="Proteomes" id="UP000694680"/>
    </source>
</evidence>
<dbReference type="Proteomes" id="UP000694680">
    <property type="component" value="Chromosome 24"/>
</dbReference>
<reference evidence="5" key="3">
    <citation type="submission" date="2025-09" db="UniProtKB">
        <authorList>
            <consortium name="Ensembl"/>
        </authorList>
    </citation>
    <scope>IDENTIFICATION</scope>
</reference>
<keyword evidence="6" id="KW-1185">Reference proteome</keyword>
<dbReference type="SMART" id="SM00368">
    <property type="entry name" value="LRR_RI"/>
    <property type="match status" value="8"/>
</dbReference>
<dbReference type="PANTHER" id="PTHR24107">
    <property type="entry name" value="YNEIN REGULATORY COMPLEX SUBUNIT 5"/>
    <property type="match status" value="1"/>
</dbReference>
<dbReference type="InterPro" id="IPR032675">
    <property type="entry name" value="LRR_dom_sf"/>
</dbReference>
<proteinExistence type="predicted"/>
<evidence type="ECO:0000256" key="4">
    <source>
        <dbReference type="SAM" id="MobiDB-lite"/>
    </source>
</evidence>
<protein>
    <recommendedName>
        <fullName evidence="7">T-complex-associated-testis-expressed 1</fullName>
    </recommendedName>
</protein>
<dbReference type="InterPro" id="IPR052410">
    <property type="entry name" value="DRC5"/>
</dbReference>
<dbReference type="AlphaFoldDB" id="A0A8C5HPG3"/>
<accession>A0A8C5HPG3</accession>
<sequence length="507" mass="56894">MKNSETTKVNISVGKYIHTARMTRRTIAEDPNWSLALVPCLTHFCLKSVVKNFDVLSGNFSFDQLEPDQRAFVEKELSPSWPLHLTAHTVPDGVYWMRCCQLRWSLCDVSLYGESWKRMFFERHLKEVIELFVPGSTDPTTLSELILLCSDYVKKLEISQLLPPIKEPEDEDEDEDEDQDEVEEDGSDLELENEEEKPCFHHLDFSILLDKLENLEELHLKYAVKNCGMNFEWAMFQMTDQDCKNLAKALESCKTLKVFKLRDSHVNDRQCRQLVKALLDHPSLRELDLAYNVIGDSGARAICKLLLSTNSKLETLNLCFNKITCQGAKPIAHALSKNSTLLSINMRLNHLGDEGGQAFGKALLKNKTLLELNLGSTGLTSPTALTLSEALEQNTTLRKINLSCNKLGEGGQAFGKTLLNNKTLLELDLGATGLTTSTASPLSDALEHNTTLRKINLSCNKLGQVGGKALECAMAKNSSIIECDLQMTEVDQKFLSCINRKVIHNQI</sequence>
<organism evidence="5 6">
    <name type="scientific">Gouania willdenowi</name>
    <name type="common">Blunt-snouted clingfish</name>
    <name type="synonym">Lepadogaster willdenowi</name>
    <dbReference type="NCBI Taxonomy" id="441366"/>
    <lineage>
        <taxon>Eukaryota</taxon>
        <taxon>Metazoa</taxon>
        <taxon>Chordata</taxon>
        <taxon>Craniata</taxon>
        <taxon>Vertebrata</taxon>
        <taxon>Euteleostomi</taxon>
        <taxon>Actinopterygii</taxon>
        <taxon>Neopterygii</taxon>
        <taxon>Teleostei</taxon>
        <taxon>Neoteleostei</taxon>
        <taxon>Acanthomorphata</taxon>
        <taxon>Ovalentaria</taxon>
        <taxon>Blenniimorphae</taxon>
        <taxon>Blenniiformes</taxon>
        <taxon>Gobiesocoidei</taxon>
        <taxon>Gobiesocidae</taxon>
        <taxon>Gobiesocinae</taxon>
        <taxon>Gouania</taxon>
    </lineage>
</organism>
<evidence type="ECO:0000313" key="5">
    <source>
        <dbReference type="Ensembl" id="ENSGWIP00000047428.1"/>
    </source>
</evidence>
<name>A0A8C5HPG3_GOUWI</name>
<dbReference type="PANTHER" id="PTHR24107:SF20">
    <property type="entry name" value="DYNEIN REGULATORY COMPLEX SUBUNIT 5"/>
    <property type="match status" value="1"/>
</dbReference>
<dbReference type="Gene3D" id="3.80.10.10">
    <property type="entry name" value="Ribonuclease Inhibitor"/>
    <property type="match status" value="3"/>
</dbReference>
<keyword evidence="2" id="KW-0963">Cytoplasm</keyword>
<dbReference type="InterPro" id="IPR001611">
    <property type="entry name" value="Leu-rich_rpt"/>
</dbReference>
<feature type="compositionally biased region" description="Acidic residues" evidence="4">
    <location>
        <begin position="168"/>
        <end position="194"/>
    </location>
</feature>
<gene>
    <name evidence="5" type="primary">tcte1</name>
</gene>
<evidence type="ECO:0000256" key="1">
    <source>
        <dbReference type="ARBA" id="ARBA00004245"/>
    </source>
</evidence>
<evidence type="ECO:0000256" key="2">
    <source>
        <dbReference type="ARBA" id="ARBA00022490"/>
    </source>
</evidence>
<dbReference type="GO" id="GO:0005856">
    <property type="term" value="C:cytoskeleton"/>
    <property type="evidence" value="ECO:0007669"/>
    <property type="project" value="UniProtKB-SubCell"/>
</dbReference>
<reference evidence="5" key="1">
    <citation type="submission" date="2020-06" db="EMBL/GenBank/DDBJ databases">
        <authorList>
            <consortium name="Wellcome Sanger Institute Data Sharing"/>
        </authorList>
    </citation>
    <scope>NUCLEOTIDE SEQUENCE [LARGE SCALE GENOMIC DNA]</scope>
</reference>
<dbReference type="Ensembl" id="ENSGWIT00000051317.1">
    <property type="protein sequence ID" value="ENSGWIP00000047428.1"/>
    <property type="gene ID" value="ENSGWIG00000023342.1"/>
</dbReference>
<comment type="subcellular location">
    <subcellularLocation>
        <location evidence="1">Cytoplasm</location>
        <location evidence="1">Cytoskeleton</location>
    </subcellularLocation>
</comment>